<sequence length="605" mass="66459">MKRAIAGIGLALAFLGMANAQDRFVDESLQKRNVVLEEYTGIRCGQCPSGHMIANSIKDAHPEDVFLINIHVTNLAEPMGEGSDLRTDWGSNLFGQTGISGLPGGTINRHVFPNHTSMSVTRSNWPMLSEEILQMDAYANIAAKASINWETREAEITVQLYYTGDSPEEVNFLNVVMLQDYIRAYQSGASSNPEQVDGNQYMHMHALRDMITGQWGDSITSTSTGSFVEKTYNYSIPDSVRDIPVDLENISFVAFLAESRREIINGCEAPLTYTNGGPQYVFHLSNVQQVPNNTCDDSVRFSAQLSVRAASTPISDMTFLFDTPNGRQTYTQHFDPALEAGSNINFTSVPLQYRANQSGSVTIMLDEINGATDFTEIDPFIITFEKWYTAVPTQNANLIIAQDRYGDEITWELTQGEEVLFSGGPYTNLSASGERERTEALTLAEGCMTLSVYDAGIGSVGINDGQGEGYIQINDADGNSMLHHNGVFADSLTIMVSYNLGSIDTTDPGPVDTTLNEKLENIQTKLYPNPASESIYLQFNVNQAASFDIQILNNAGQAILNLGRRSFGNGLQTLQIPVGTLPEGVYFVLLQNQKARAVQKVVIKR</sequence>
<dbReference type="InterPro" id="IPR021615">
    <property type="entry name" value="Omp28"/>
</dbReference>
<dbReference type="AlphaFoldDB" id="A0A9D9DS19"/>
<feature type="domain" description="Secretion system C-terminal sorting" evidence="2">
    <location>
        <begin position="526"/>
        <end position="603"/>
    </location>
</feature>
<dbReference type="InterPro" id="IPR026444">
    <property type="entry name" value="Secre_tail"/>
</dbReference>
<feature type="chain" id="PRO_5038891899" evidence="1">
    <location>
        <begin position="21"/>
        <end position="605"/>
    </location>
</feature>
<evidence type="ECO:0000259" key="2">
    <source>
        <dbReference type="Pfam" id="PF18962"/>
    </source>
</evidence>
<reference evidence="3" key="1">
    <citation type="submission" date="2020-10" db="EMBL/GenBank/DDBJ databases">
        <authorList>
            <person name="Gilroy R."/>
        </authorList>
    </citation>
    <scope>NUCLEOTIDE SEQUENCE</scope>
    <source>
        <strain evidence="3">2889</strain>
    </source>
</reference>
<protein>
    <submittedName>
        <fullName evidence="3">Omp28-related outer membrane protein</fullName>
    </submittedName>
</protein>
<organism evidence="3 4">
    <name type="scientific">Candidatus Pullibacteroides excrementavium</name>
    <dbReference type="NCBI Taxonomy" id="2840905"/>
    <lineage>
        <taxon>Bacteria</taxon>
        <taxon>Pseudomonadati</taxon>
        <taxon>Bacteroidota</taxon>
        <taxon>Bacteroidia</taxon>
        <taxon>Bacteroidales</taxon>
        <taxon>Candidatus Pullibacteroides</taxon>
    </lineage>
</organism>
<dbReference type="Pfam" id="PF11551">
    <property type="entry name" value="Omp28"/>
    <property type="match status" value="1"/>
</dbReference>
<dbReference type="NCBIfam" id="TIGR04183">
    <property type="entry name" value="Por_Secre_tail"/>
    <property type="match status" value="1"/>
</dbReference>
<dbReference type="Gene3D" id="2.60.40.10">
    <property type="entry name" value="Immunoglobulins"/>
    <property type="match status" value="1"/>
</dbReference>
<dbReference type="Pfam" id="PF18962">
    <property type="entry name" value="Por_Secre_tail"/>
    <property type="match status" value="1"/>
</dbReference>
<dbReference type="Proteomes" id="UP000823612">
    <property type="component" value="Unassembled WGS sequence"/>
</dbReference>
<reference evidence="3" key="2">
    <citation type="journal article" date="2021" name="PeerJ">
        <title>Extensive microbial diversity within the chicken gut microbiome revealed by metagenomics and culture.</title>
        <authorList>
            <person name="Gilroy R."/>
            <person name="Ravi A."/>
            <person name="Getino M."/>
            <person name="Pursley I."/>
            <person name="Horton D.L."/>
            <person name="Alikhan N.F."/>
            <person name="Baker D."/>
            <person name="Gharbi K."/>
            <person name="Hall N."/>
            <person name="Watson M."/>
            <person name="Adriaenssens E.M."/>
            <person name="Foster-Nyarko E."/>
            <person name="Jarju S."/>
            <person name="Secka A."/>
            <person name="Antonio M."/>
            <person name="Oren A."/>
            <person name="Chaudhuri R.R."/>
            <person name="La Ragione R."/>
            <person name="Hildebrand F."/>
            <person name="Pallen M.J."/>
        </authorList>
    </citation>
    <scope>NUCLEOTIDE SEQUENCE</scope>
    <source>
        <strain evidence="3">2889</strain>
    </source>
</reference>
<evidence type="ECO:0000313" key="3">
    <source>
        <dbReference type="EMBL" id="MBO8431895.1"/>
    </source>
</evidence>
<feature type="signal peptide" evidence="1">
    <location>
        <begin position="1"/>
        <end position="20"/>
    </location>
</feature>
<comment type="caution">
    <text evidence="3">The sequence shown here is derived from an EMBL/GenBank/DDBJ whole genome shotgun (WGS) entry which is preliminary data.</text>
</comment>
<accession>A0A9D9DS19</accession>
<proteinExistence type="predicted"/>
<dbReference type="EMBL" id="JADIMZ010000016">
    <property type="protein sequence ID" value="MBO8431895.1"/>
    <property type="molecule type" value="Genomic_DNA"/>
</dbReference>
<evidence type="ECO:0000313" key="4">
    <source>
        <dbReference type="Proteomes" id="UP000823612"/>
    </source>
</evidence>
<evidence type="ECO:0000256" key="1">
    <source>
        <dbReference type="SAM" id="SignalP"/>
    </source>
</evidence>
<name>A0A9D9DS19_9BACT</name>
<gene>
    <name evidence="3" type="ORF">IAB08_01195</name>
</gene>
<dbReference type="InterPro" id="IPR013783">
    <property type="entry name" value="Ig-like_fold"/>
</dbReference>
<keyword evidence="1" id="KW-0732">Signal</keyword>